<dbReference type="Proteomes" id="UP000217954">
    <property type="component" value="Chromosome"/>
</dbReference>
<keyword evidence="2" id="KW-1185">Reference proteome</keyword>
<dbReference type="EMBL" id="AP018165">
    <property type="protein sequence ID" value="BAX97511.1"/>
    <property type="molecule type" value="Genomic_DNA"/>
</dbReference>
<evidence type="ECO:0000313" key="2">
    <source>
        <dbReference type="Proteomes" id="UP000217954"/>
    </source>
</evidence>
<name>A0A1Z4EX45_9MYCO</name>
<dbReference type="KEGG" id="mste:MSTE_02197"/>
<reference evidence="1 2" key="2">
    <citation type="journal article" date="2017" name="Int. J. Syst. Evol. Microbiol.">
        <title>Mycobacterium stephanolepidis sp. nov., a rapidly growing species related to Mycobacterium chelonae, isolated from marine teleost fish, Stephanolepis cirrhifer.</title>
        <authorList>
            <person name="Fukano H."/>
            <person name="Wada S."/>
            <person name="Kurata O."/>
            <person name="Katayama K."/>
            <person name="Fujiwara N."/>
            <person name="Hoshino Y."/>
        </authorList>
    </citation>
    <scope>NUCLEOTIDE SEQUENCE [LARGE SCALE GENOMIC DNA]</scope>
    <source>
        <strain evidence="1 2">NJB0901</strain>
    </source>
</reference>
<organism evidence="1 2">
    <name type="scientific">[Mycobacterium] stephanolepidis</name>
    <dbReference type="NCBI Taxonomy" id="1520670"/>
    <lineage>
        <taxon>Bacteria</taxon>
        <taxon>Bacillati</taxon>
        <taxon>Actinomycetota</taxon>
        <taxon>Actinomycetes</taxon>
        <taxon>Mycobacteriales</taxon>
        <taxon>Mycobacteriaceae</taxon>
        <taxon>Mycobacteroides</taxon>
    </lineage>
</organism>
<accession>A0A1Z4EX45</accession>
<protein>
    <submittedName>
        <fullName evidence="1">Uncharacterized protein</fullName>
    </submittedName>
</protein>
<dbReference type="AlphaFoldDB" id="A0A1Z4EX45"/>
<gene>
    <name evidence="1" type="ORF">MSTE_02197</name>
</gene>
<proteinExistence type="predicted"/>
<reference evidence="2" key="1">
    <citation type="journal article" date="2017" name="Genome Announc.">
        <title>Complete Genome Sequence of Mycobacterium stephanolepidis.</title>
        <authorList>
            <person name="Fukano H."/>
            <person name="Yoshida M."/>
            <person name="Katayama Y."/>
            <person name="Omatsu T."/>
            <person name="Mizutani T."/>
            <person name="Kurata O."/>
            <person name="Wada S."/>
            <person name="Hoshino Y."/>
        </authorList>
    </citation>
    <scope>NUCLEOTIDE SEQUENCE [LARGE SCALE GENOMIC DNA]</scope>
    <source>
        <strain evidence="2">NJB0901</strain>
    </source>
</reference>
<sequence length="54" mass="6011">MDTLGKRDELTRIAGTGPGHSGVNVVTVEQYETRYETPVDTKHVVVMVIFSGRY</sequence>
<evidence type="ECO:0000313" key="1">
    <source>
        <dbReference type="EMBL" id="BAX97511.1"/>
    </source>
</evidence>